<sequence length="316" mass="35515">MGDGSEFKKFITGAIYNNTIANITKRLRLSKLYKEDIDMMYKMCRFELAWKPKESSVWCAVFRPEEVTVLNYAEELKNYYGSGYGFNASDKLNCLVVQDLLTVLNSTESPNVVAYFAHSPGLQMLLVSLGIAKDDEKLRADNFENMANRKWKLSELVPFGANFVAVKYNCSEAADNVTEKALFFLNEKPVEFKWCKNGLCNWSDVLKTYHIFSDANCKEFYCKKEKPKQTKEEHNSIENEINGVVQNVSEVAGSFVKGAENAADTFVKGAENAADTFAKGAENTFKTIKNIVNAGETIAPLMVTTLLTVIVRQLVL</sequence>
<reference evidence="15" key="1">
    <citation type="submission" date="2025-08" db="UniProtKB">
        <authorList>
            <consortium name="RefSeq"/>
        </authorList>
    </citation>
    <scope>IDENTIFICATION</scope>
    <source>
        <strain evidence="15">15112-1751.03</strain>
        <tissue evidence="15">Whole Adult</tissue>
    </source>
</reference>
<accession>A0A6P8XGG8</accession>
<comment type="subcellular location">
    <subcellularLocation>
        <location evidence="1">Membrane</location>
    </subcellularLocation>
</comment>
<dbReference type="SUPFAM" id="SSF53254">
    <property type="entry name" value="Phosphoglycerate mutase-like"/>
    <property type="match status" value="1"/>
</dbReference>
<keyword evidence="14" id="KW-1185">Reference proteome</keyword>
<evidence type="ECO:0000256" key="5">
    <source>
        <dbReference type="ARBA" id="ARBA00018097"/>
    </source>
</evidence>
<dbReference type="Gene3D" id="3.40.50.1240">
    <property type="entry name" value="Phosphoglycerate mutase-like"/>
    <property type="match status" value="1"/>
</dbReference>
<comment type="catalytic activity">
    <reaction evidence="13">
        <text>(2R)-2,3-bisphosphoglycerate + H2O = (2R)-2-phosphoglycerate + phosphate</text>
        <dbReference type="Rhea" id="RHEA:27381"/>
        <dbReference type="ChEBI" id="CHEBI:15377"/>
        <dbReference type="ChEBI" id="CHEBI:43474"/>
        <dbReference type="ChEBI" id="CHEBI:58248"/>
        <dbReference type="ChEBI" id="CHEBI:58289"/>
        <dbReference type="EC" id="3.1.3.80"/>
    </reaction>
    <physiologicalReaction direction="left-to-right" evidence="13">
        <dbReference type="Rhea" id="RHEA:27382"/>
    </physiologicalReaction>
</comment>
<evidence type="ECO:0000256" key="9">
    <source>
        <dbReference type="ARBA" id="ARBA00031642"/>
    </source>
</evidence>
<evidence type="ECO:0000256" key="2">
    <source>
        <dbReference type="ARBA" id="ARBA00008422"/>
    </source>
</evidence>
<dbReference type="Pfam" id="PF00328">
    <property type="entry name" value="His_Phos_2"/>
    <property type="match status" value="1"/>
</dbReference>
<proteinExistence type="inferred from homology"/>
<dbReference type="GeneID" id="117572094"/>
<evidence type="ECO:0000256" key="4">
    <source>
        <dbReference type="ARBA" id="ARBA00013040"/>
    </source>
</evidence>
<evidence type="ECO:0000256" key="1">
    <source>
        <dbReference type="ARBA" id="ARBA00004370"/>
    </source>
</evidence>
<dbReference type="InterPro" id="IPR000560">
    <property type="entry name" value="His_Pase_clade-2"/>
</dbReference>
<gene>
    <name evidence="15" type="primary">LOC117572094</name>
</gene>
<evidence type="ECO:0000256" key="13">
    <source>
        <dbReference type="ARBA" id="ARBA00043832"/>
    </source>
</evidence>
<dbReference type="CDD" id="cd07061">
    <property type="entry name" value="HP_HAP_like"/>
    <property type="match status" value="1"/>
</dbReference>
<dbReference type="InterPro" id="IPR029033">
    <property type="entry name" value="His_PPase_superfam"/>
</dbReference>
<evidence type="ECO:0000256" key="6">
    <source>
        <dbReference type="ARBA" id="ARBA00022729"/>
    </source>
</evidence>
<dbReference type="RefSeq" id="XP_034110590.2">
    <property type="nucleotide sequence ID" value="XM_034254699.2"/>
</dbReference>
<dbReference type="EC" id="3.1.3.80" evidence="3"/>
<dbReference type="AlphaFoldDB" id="A0A6P8XGG8"/>
<evidence type="ECO:0000313" key="14">
    <source>
        <dbReference type="Proteomes" id="UP000515160"/>
    </source>
</evidence>
<dbReference type="GO" id="GO:0034417">
    <property type="term" value="F:bisphosphoglycerate 3-phosphatase activity"/>
    <property type="evidence" value="ECO:0007669"/>
    <property type="project" value="UniProtKB-EC"/>
</dbReference>
<dbReference type="GO" id="GO:0003993">
    <property type="term" value="F:acid phosphatase activity"/>
    <property type="evidence" value="ECO:0007669"/>
    <property type="project" value="TreeGrafter"/>
</dbReference>
<evidence type="ECO:0000256" key="10">
    <source>
        <dbReference type="ARBA" id="ARBA00043668"/>
    </source>
</evidence>
<evidence type="ECO:0000256" key="8">
    <source>
        <dbReference type="ARBA" id="ARBA00023136"/>
    </source>
</evidence>
<dbReference type="PANTHER" id="PTHR20963:SF8">
    <property type="entry name" value="MULTIPLE INOSITOL POLYPHOSPHATE PHOSPHATASE 1"/>
    <property type="match status" value="1"/>
</dbReference>
<dbReference type="GO" id="GO:0016020">
    <property type="term" value="C:membrane"/>
    <property type="evidence" value="ECO:0007669"/>
    <property type="project" value="UniProtKB-SubCell"/>
</dbReference>
<dbReference type="PANTHER" id="PTHR20963">
    <property type="entry name" value="MULTIPLE INOSITOL POLYPHOSPHATE PHOSPHATASE-RELATED"/>
    <property type="match status" value="1"/>
</dbReference>
<evidence type="ECO:0000256" key="3">
    <source>
        <dbReference type="ARBA" id="ARBA00012976"/>
    </source>
</evidence>
<protein>
    <recommendedName>
        <fullName evidence="5">Multiple inositol polyphosphate phosphatase 1</fullName>
        <ecNumber evidence="4">3.1.3.62</ecNumber>
        <ecNumber evidence="3">3.1.3.80</ecNumber>
    </recommendedName>
    <alternativeName>
        <fullName evidence="9">2,3-bisphosphoglycerate 3-phosphatase</fullName>
    </alternativeName>
</protein>
<name>A0A6P8XGG8_DROAB</name>
<evidence type="ECO:0000256" key="12">
    <source>
        <dbReference type="ARBA" id="ARBA00043691"/>
    </source>
</evidence>
<dbReference type="GO" id="GO:0052745">
    <property type="term" value="F:inositol phosphate phosphatase activity"/>
    <property type="evidence" value="ECO:0007669"/>
    <property type="project" value="TreeGrafter"/>
</dbReference>
<dbReference type="Proteomes" id="UP000515160">
    <property type="component" value="Chromosome 3"/>
</dbReference>
<comment type="catalytic activity">
    <reaction evidence="12">
        <text>1D-myo-inositol hexakisphosphate + H2O = 1D-myo-inositol 1,2,4,5,6-pentakisphosphate + phosphate</text>
        <dbReference type="Rhea" id="RHEA:16989"/>
        <dbReference type="ChEBI" id="CHEBI:15377"/>
        <dbReference type="ChEBI" id="CHEBI:43474"/>
        <dbReference type="ChEBI" id="CHEBI:57798"/>
        <dbReference type="ChEBI" id="CHEBI:58130"/>
        <dbReference type="EC" id="3.1.3.62"/>
    </reaction>
    <physiologicalReaction direction="left-to-right" evidence="12">
        <dbReference type="Rhea" id="RHEA:16990"/>
    </physiologicalReaction>
</comment>
<keyword evidence="8" id="KW-0472">Membrane</keyword>
<evidence type="ECO:0000256" key="7">
    <source>
        <dbReference type="ARBA" id="ARBA00022801"/>
    </source>
</evidence>
<keyword evidence="7" id="KW-0378">Hydrolase</keyword>
<dbReference type="EC" id="3.1.3.62" evidence="4"/>
<comment type="catalytic activity">
    <reaction evidence="11">
        <text>1D-myo-inositol 1,2,4,5,6-pentakisphosphate + H2O = 1D-myo-inositol 1,2,5,6-tetrakisphosphate + phosphate</text>
        <dbReference type="Rhea" id="RHEA:77115"/>
        <dbReference type="ChEBI" id="CHEBI:15377"/>
        <dbReference type="ChEBI" id="CHEBI:43474"/>
        <dbReference type="ChEBI" id="CHEBI:57798"/>
        <dbReference type="ChEBI" id="CHEBI:195535"/>
        <dbReference type="EC" id="3.1.3.62"/>
    </reaction>
    <physiologicalReaction direction="left-to-right" evidence="11">
        <dbReference type="Rhea" id="RHEA:77116"/>
    </physiologicalReaction>
</comment>
<dbReference type="OrthoDB" id="6509975at2759"/>
<comment type="similarity">
    <text evidence="2">Belongs to the histidine acid phosphatase family. MINPP1 subfamily.</text>
</comment>
<keyword evidence="6" id="KW-0732">Signal</keyword>
<evidence type="ECO:0000256" key="11">
    <source>
        <dbReference type="ARBA" id="ARBA00043671"/>
    </source>
</evidence>
<evidence type="ECO:0000313" key="15">
    <source>
        <dbReference type="RefSeq" id="XP_034110590.2"/>
    </source>
</evidence>
<organism evidence="14 15">
    <name type="scientific">Drosophila albomicans</name>
    <name type="common">Fruit fly</name>
    <dbReference type="NCBI Taxonomy" id="7291"/>
    <lineage>
        <taxon>Eukaryota</taxon>
        <taxon>Metazoa</taxon>
        <taxon>Ecdysozoa</taxon>
        <taxon>Arthropoda</taxon>
        <taxon>Hexapoda</taxon>
        <taxon>Insecta</taxon>
        <taxon>Pterygota</taxon>
        <taxon>Neoptera</taxon>
        <taxon>Endopterygota</taxon>
        <taxon>Diptera</taxon>
        <taxon>Brachycera</taxon>
        <taxon>Muscomorpha</taxon>
        <taxon>Ephydroidea</taxon>
        <taxon>Drosophilidae</taxon>
        <taxon>Drosophila</taxon>
    </lineage>
</organism>
<comment type="catalytic activity">
    <reaction evidence="10">
        <text>1D-myo-inositol 1,2,5,6-tetrakisphosphate + H2O = 1D-myo-inositol 1,2,6-trisphosphate + phosphate</text>
        <dbReference type="Rhea" id="RHEA:77119"/>
        <dbReference type="ChEBI" id="CHEBI:15377"/>
        <dbReference type="ChEBI" id="CHEBI:43474"/>
        <dbReference type="ChEBI" id="CHEBI:195535"/>
        <dbReference type="ChEBI" id="CHEBI:195537"/>
        <dbReference type="EC" id="3.1.3.62"/>
    </reaction>
    <physiologicalReaction direction="left-to-right" evidence="10">
        <dbReference type="Rhea" id="RHEA:77120"/>
    </physiologicalReaction>
</comment>